<keyword evidence="5" id="KW-1185">Reference proteome</keyword>
<protein>
    <recommendedName>
        <fullName evidence="3">DUF2760 domain-containing protein</fullName>
    </recommendedName>
</protein>
<evidence type="ECO:0000256" key="2">
    <source>
        <dbReference type="SAM" id="Phobius"/>
    </source>
</evidence>
<accession>A0A5K7Z259</accession>
<proteinExistence type="predicted"/>
<evidence type="ECO:0000259" key="3">
    <source>
        <dbReference type="Pfam" id="PF10816"/>
    </source>
</evidence>
<feature type="transmembrane region" description="Helical" evidence="2">
    <location>
        <begin position="12"/>
        <end position="37"/>
    </location>
</feature>
<sequence>MTKQPSLRRTFALRSLVQFLVFASLLSAVAVGLHWYSLDAGIRPNFRNYALLFAFLILFSLLQWMFLKNTLSKLLARSLASSTPKNKRPTTPREDEVDRKKRENENKRLFVHLFAVLQREGRLMDFLQEDLDRYEDAQIGAAVRSIHANCKQTVKRYLSPEPVMRQQEGETVEIEAGFDRQAIKLTGNVGDQPPFTGILRHRGWQLKSVALPKLAETENADFIAPAEVEIL</sequence>
<evidence type="ECO:0000256" key="1">
    <source>
        <dbReference type="SAM" id="MobiDB-lite"/>
    </source>
</evidence>
<keyword evidence="2" id="KW-0812">Transmembrane</keyword>
<dbReference type="RefSeq" id="WP_155302694.1">
    <property type="nucleotide sequence ID" value="NZ_AP021875.1"/>
</dbReference>
<dbReference type="AlphaFoldDB" id="A0A5K7Z259"/>
<dbReference type="Pfam" id="PF10816">
    <property type="entry name" value="DUF2760"/>
    <property type="match status" value="1"/>
</dbReference>
<name>A0A5K7Z259_9BACT</name>
<feature type="region of interest" description="Disordered" evidence="1">
    <location>
        <begin position="82"/>
        <end position="101"/>
    </location>
</feature>
<dbReference type="KEGG" id="dwd:DSCW_10180"/>
<evidence type="ECO:0000313" key="4">
    <source>
        <dbReference type="EMBL" id="BBO73601.1"/>
    </source>
</evidence>
<dbReference type="OrthoDB" id="21395at2"/>
<gene>
    <name evidence="4" type="ORF">DSCW_10180</name>
</gene>
<dbReference type="InterPro" id="IPR021212">
    <property type="entry name" value="DUF2760"/>
</dbReference>
<dbReference type="Proteomes" id="UP000427769">
    <property type="component" value="Chromosome"/>
</dbReference>
<reference evidence="4 5" key="1">
    <citation type="submission" date="2019-11" db="EMBL/GenBank/DDBJ databases">
        <title>Comparative genomics of hydrocarbon-degrading Desulfosarcina strains.</title>
        <authorList>
            <person name="Watanabe M."/>
            <person name="Kojima H."/>
            <person name="Fukui M."/>
        </authorList>
    </citation>
    <scope>NUCLEOTIDE SEQUENCE [LARGE SCALE GENOMIC DNA]</scope>
    <source>
        <strain evidence="4 5">PP31</strain>
    </source>
</reference>
<keyword evidence="2" id="KW-1133">Transmembrane helix</keyword>
<feature type="compositionally biased region" description="Basic and acidic residues" evidence="1">
    <location>
        <begin position="91"/>
        <end position="101"/>
    </location>
</feature>
<feature type="domain" description="DUF2760" evidence="3">
    <location>
        <begin position="110"/>
        <end position="229"/>
    </location>
</feature>
<evidence type="ECO:0000313" key="5">
    <source>
        <dbReference type="Proteomes" id="UP000427769"/>
    </source>
</evidence>
<keyword evidence="2" id="KW-0472">Membrane</keyword>
<feature type="transmembrane region" description="Helical" evidence="2">
    <location>
        <begin position="49"/>
        <end position="67"/>
    </location>
</feature>
<organism evidence="4 5">
    <name type="scientific">Desulfosarcina widdelii</name>
    <dbReference type="NCBI Taxonomy" id="947919"/>
    <lineage>
        <taxon>Bacteria</taxon>
        <taxon>Pseudomonadati</taxon>
        <taxon>Thermodesulfobacteriota</taxon>
        <taxon>Desulfobacteria</taxon>
        <taxon>Desulfobacterales</taxon>
        <taxon>Desulfosarcinaceae</taxon>
        <taxon>Desulfosarcina</taxon>
    </lineage>
</organism>
<dbReference type="EMBL" id="AP021875">
    <property type="protein sequence ID" value="BBO73601.1"/>
    <property type="molecule type" value="Genomic_DNA"/>
</dbReference>